<reference evidence="2" key="1">
    <citation type="journal article" date="2019" name="Int. J. Syst. Evol. Microbiol.">
        <title>The Global Catalogue of Microorganisms (GCM) 10K type strain sequencing project: providing services to taxonomists for standard genome sequencing and annotation.</title>
        <authorList>
            <consortium name="The Broad Institute Genomics Platform"/>
            <consortium name="The Broad Institute Genome Sequencing Center for Infectious Disease"/>
            <person name="Wu L."/>
            <person name="Ma J."/>
        </authorList>
    </citation>
    <scope>NUCLEOTIDE SEQUENCE [LARGE SCALE GENOMIC DNA]</scope>
    <source>
        <strain evidence="2">CCUG 61889</strain>
    </source>
</reference>
<dbReference type="RefSeq" id="WP_377913673.1">
    <property type="nucleotide sequence ID" value="NZ_JBHRZT010000026.1"/>
</dbReference>
<keyword evidence="2" id="KW-1185">Reference proteome</keyword>
<gene>
    <name evidence="1" type="ORF">ACFOU2_07180</name>
</gene>
<dbReference type="Pfam" id="PF08905">
    <property type="entry name" value="DUF1850"/>
    <property type="match status" value="1"/>
</dbReference>
<dbReference type="EMBL" id="JBHRZT010000026">
    <property type="protein sequence ID" value="MFC3883313.1"/>
    <property type="molecule type" value="Genomic_DNA"/>
</dbReference>
<accession>A0ABV8AZC4</accession>
<comment type="caution">
    <text evidence="1">The sequence shown here is derived from an EMBL/GenBank/DDBJ whole genome shotgun (WGS) entry which is preliminary data.</text>
</comment>
<proteinExistence type="predicted"/>
<evidence type="ECO:0000313" key="2">
    <source>
        <dbReference type="Proteomes" id="UP001595752"/>
    </source>
</evidence>
<organism evidence="1 2">
    <name type="scientific">Bacillus songklensis</name>
    <dbReference type="NCBI Taxonomy" id="1069116"/>
    <lineage>
        <taxon>Bacteria</taxon>
        <taxon>Bacillati</taxon>
        <taxon>Bacillota</taxon>
        <taxon>Bacilli</taxon>
        <taxon>Bacillales</taxon>
        <taxon>Bacillaceae</taxon>
        <taxon>Bacillus</taxon>
    </lineage>
</organism>
<evidence type="ECO:0000313" key="1">
    <source>
        <dbReference type="EMBL" id="MFC3883313.1"/>
    </source>
</evidence>
<dbReference type="Proteomes" id="UP001595752">
    <property type="component" value="Unassembled WGS sequence"/>
</dbReference>
<sequence length="175" mass="20250">MKKAIIILFISVIGFFSLLFVPSQPALVFEYENTGQLVAYLKMDKGSTFQVKYTHSIHLSDVIETYEVSDTGQLKQKQLEYEDFAIGMPSDAEGNEKFIEKNGHYMITNMNRTFDYIDLRIGQVVANHTLIHERRKIPFSSFMKEGTWVRIDYRLISLWDVLKGVNVLGQRSDEI</sequence>
<dbReference type="InterPro" id="IPR015001">
    <property type="entry name" value="DUF1850"/>
</dbReference>
<protein>
    <submittedName>
        <fullName evidence="1">DUF1850 domain-containing protein</fullName>
    </submittedName>
</protein>
<name>A0ABV8AZC4_9BACI</name>